<dbReference type="Gene3D" id="2.30.30.240">
    <property type="entry name" value="PRC-barrel domain"/>
    <property type="match status" value="1"/>
</dbReference>
<evidence type="ECO:0000256" key="1">
    <source>
        <dbReference type="ARBA" id="ARBA00022490"/>
    </source>
</evidence>
<evidence type="ECO:0000313" key="8">
    <source>
        <dbReference type="EMBL" id="MFM1524692.1"/>
    </source>
</evidence>
<comment type="subcellular location">
    <subcellularLocation>
        <location evidence="5">Cytoplasm</location>
    </subcellularLocation>
</comment>
<evidence type="ECO:0000256" key="3">
    <source>
        <dbReference type="ARBA" id="ARBA00022552"/>
    </source>
</evidence>
<reference evidence="8 9" key="1">
    <citation type="journal article" date="2024" name="Front. Microbiol.">
        <title>Pangenomic and biochemical analyses of Helcococcus ovis reveal widespread tetracycline resistance and a novel bacterial species, Helcococcus bovis.</title>
        <authorList>
            <person name="Cunha F."/>
            <person name="Zhai Y."/>
            <person name="Casaro S."/>
            <person name="Jones K.L."/>
            <person name="Hernandez M."/>
            <person name="Bisinotto R.S."/>
            <person name="Kariyawasam S."/>
            <person name="Brown M.B."/>
            <person name="Phillips A."/>
            <person name="Jeong K.C."/>
            <person name="Galvao K.N."/>
        </authorList>
    </citation>
    <scope>NUCLEOTIDE SEQUENCE [LARGE SCALE GENOMIC DNA]</scope>
    <source>
        <strain evidence="8 9">KG197</strain>
    </source>
</reference>
<evidence type="ECO:0000313" key="9">
    <source>
        <dbReference type="Proteomes" id="UP001629536"/>
    </source>
</evidence>
<keyword evidence="1 5" id="KW-0963">Cytoplasm</keyword>
<evidence type="ECO:0000259" key="6">
    <source>
        <dbReference type="Pfam" id="PF01782"/>
    </source>
</evidence>
<dbReference type="InterPro" id="IPR002676">
    <property type="entry name" value="RimM_N"/>
</dbReference>
<evidence type="ECO:0000256" key="5">
    <source>
        <dbReference type="HAMAP-Rule" id="MF_00014"/>
    </source>
</evidence>
<comment type="domain">
    <text evidence="5">The PRC barrel domain binds ribosomal protein uS19.</text>
</comment>
<name>A0ABW9F5G0_9FIRM</name>
<dbReference type="EMBL" id="JBFNFH010000005">
    <property type="protein sequence ID" value="MFM1524692.1"/>
    <property type="molecule type" value="Genomic_DNA"/>
</dbReference>
<dbReference type="InterPro" id="IPR009000">
    <property type="entry name" value="Transl_B-barrel_sf"/>
</dbReference>
<comment type="subunit">
    <text evidence="5">Binds ribosomal protein uS19.</text>
</comment>
<proteinExistence type="inferred from homology"/>
<keyword evidence="4 5" id="KW-0143">Chaperone</keyword>
<dbReference type="InterPro" id="IPR036976">
    <property type="entry name" value="RimM_N_sf"/>
</dbReference>
<keyword evidence="3 5" id="KW-0698">rRNA processing</keyword>
<comment type="similarity">
    <text evidence="5">Belongs to the RimM family.</text>
</comment>
<dbReference type="InterPro" id="IPR011033">
    <property type="entry name" value="PRC_barrel-like_sf"/>
</dbReference>
<dbReference type="PANTHER" id="PTHR33692:SF1">
    <property type="entry name" value="RIBOSOME MATURATION FACTOR RIMM"/>
    <property type="match status" value="1"/>
</dbReference>
<dbReference type="HAMAP" id="MF_00014">
    <property type="entry name" value="Ribosome_mat_RimM"/>
    <property type="match status" value="1"/>
</dbReference>
<dbReference type="Pfam" id="PF01782">
    <property type="entry name" value="RimM"/>
    <property type="match status" value="1"/>
</dbReference>
<keyword evidence="9" id="KW-1185">Reference proteome</keyword>
<feature type="domain" description="Ribosome maturation factor RimM PRC barrel" evidence="7">
    <location>
        <begin position="95"/>
        <end position="161"/>
    </location>
</feature>
<dbReference type="PANTHER" id="PTHR33692">
    <property type="entry name" value="RIBOSOME MATURATION FACTOR RIMM"/>
    <property type="match status" value="1"/>
</dbReference>
<dbReference type="SUPFAM" id="SSF50447">
    <property type="entry name" value="Translation proteins"/>
    <property type="match status" value="1"/>
</dbReference>
<keyword evidence="2 5" id="KW-0690">Ribosome biogenesis</keyword>
<dbReference type="InterPro" id="IPR011961">
    <property type="entry name" value="RimM"/>
</dbReference>
<dbReference type="SUPFAM" id="SSF50346">
    <property type="entry name" value="PRC-barrel domain"/>
    <property type="match status" value="1"/>
</dbReference>
<gene>
    <name evidence="5 8" type="primary">rimM</name>
    <name evidence="8" type="ORF">ABGF40_03305</name>
</gene>
<feature type="domain" description="RimM N-terminal" evidence="6">
    <location>
        <begin position="6"/>
        <end position="83"/>
    </location>
</feature>
<dbReference type="RefSeq" id="WP_408105649.1">
    <property type="nucleotide sequence ID" value="NZ_JBFNFH010000005.1"/>
</dbReference>
<comment type="function">
    <text evidence="5">An accessory protein needed during the final step in the assembly of 30S ribosomal subunit, possibly for assembly of the head region. Essential for efficient processing of 16S rRNA. May be needed both before and after RbfA during the maturation of 16S rRNA. It has affinity for free ribosomal 30S subunits but not for 70S ribosomes.</text>
</comment>
<evidence type="ECO:0000256" key="4">
    <source>
        <dbReference type="ARBA" id="ARBA00023186"/>
    </source>
</evidence>
<sequence>MNKIKVGKIINTHGIKGELKVSKTGIESFDRDIAYYIGNDNLEYKISKVRKHKENLMIILDGYNNINDVLKFKDKDIFIKEEDMIDLNDDEYYIEDLIDMEVFDENGQKIGFIKDVLEYDVNDVYVVQTEDDEIMIPAVKEFILSVNLSENKIKVKLIEGM</sequence>
<comment type="caution">
    <text evidence="8">The sequence shown here is derived from an EMBL/GenBank/DDBJ whole genome shotgun (WGS) entry which is preliminary data.</text>
</comment>
<dbReference type="Gene3D" id="2.40.30.60">
    <property type="entry name" value="RimM"/>
    <property type="match status" value="1"/>
</dbReference>
<protein>
    <recommendedName>
        <fullName evidence="5">Ribosome maturation factor RimM</fullName>
    </recommendedName>
</protein>
<accession>A0ABW9F5G0</accession>
<evidence type="ECO:0000259" key="7">
    <source>
        <dbReference type="Pfam" id="PF24986"/>
    </source>
</evidence>
<evidence type="ECO:0000256" key="2">
    <source>
        <dbReference type="ARBA" id="ARBA00022517"/>
    </source>
</evidence>
<dbReference type="Pfam" id="PF24986">
    <property type="entry name" value="PRC_RimM"/>
    <property type="match status" value="1"/>
</dbReference>
<dbReference type="NCBIfam" id="TIGR02273">
    <property type="entry name" value="16S_RimM"/>
    <property type="match status" value="1"/>
</dbReference>
<organism evidence="8 9">
    <name type="scientific">Helcococcus bovis</name>
    <dbReference type="NCBI Taxonomy" id="3153252"/>
    <lineage>
        <taxon>Bacteria</taxon>
        <taxon>Bacillati</taxon>
        <taxon>Bacillota</taxon>
        <taxon>Tissierellia</taxon>
        <taxon>Tissierellales</taxon>
        <taxon>Peptoniphilaceae</taxon>
        <taxon>Helcococcus</taxon>
    </lineage>
</organism>
<dbReference type="Proteomes" id="UP001629536">
    <property type="component" value="Unassembled WGS sequence"/>
</dbReference>
<dbReference type="InterPro" id="IPR056792">
    <property type="entry name" value="PRC_RimM"/>
</dbReference>